<protein>
    <submittedName>
        <fullName evidence="7">Alpha-galactosidase</fullName>
    </submittedName>
</protein>
<evidence type="ECO:0000313" key="7">
    <source>
        <dbReference type="EMBL" id="OMF48898.1"/>
    </source>
</evidence>
<dbReference type="InterPro" id="IPR012334">
    <property type="entry name" value="Pectin_lyas_fold"/>
</dbReference>
<feature type="domain" description="GLAA-B beta-barrel" evidence="6">
    <location>
        <begin position="338"/>
        <end position="405"/>
    </location>
</feature>
<keyword evidence="5" id="KW-0326">Glycosidase</keyword>
<dbReference type="Pfam" id="PF23764">
    <property type="entry name" value="Beta-barrel_GLAA-B_II"/>
    <property type="match status" value="1"/>
</dbReference>
<dbReference type="InterPro" id="IPR056441">
    <property type="entry name" value="Beta-barrel_GLAA-B_II"/>
</dbReference>
<evidence type="ECO:0000259" key="6">
    <source>
        <dbReference type="Pfam" id="PF23764"/>
    </source>
</evidence>
<dbReference type="EMBL" id="MRTP01000015">
    <property type="protein sequence ID" value="OMF48898.1"/>
    <property type="molecule type" value="Genomic_DNA"/>
</dbReference>
<keyword evidence="4" id="KW-0378">Hydrolase</keyword>
<evidence type="ECO:0000256" key="3">
    <source>
        <dbReference type="ARBA" id="ARBA00022737"/>
    </source>
</evidence>
<dbReference type="GO" id="GO:0004557">
    <property type="term" value="F:alpha-galactosidase activity"/>
    <property type="evidence" value="ECO:0007669"/>
    <property type="project" value="UniProtKB-EC"/>
</dbReference>
<reference evidence="7 8" key="1">
    <citation type="submission" date="2016-11" db="EMBL/GenBank/DDBJ databases">
        <title>Paenibacillus species isolates.</title>
        <authorList>
            <person name="Beno S.M."/>
        </authorList>
    </citation>
    <scope>NUCLEOTIDE SEQUENCE [LARGE SCALE GENOMIC DNA]</scope>
    <source>
        <strain evidence="7 8">FSL R5-0378</strain>
    </source>
</reference>
<comment type="catalytic activity">
    <reaction evidence="2">
        <text>Hydrolysis of terminal, non-reducing branched (1-&gt;3)-alpha-D-galactosidic residues, producing free D-galactose.</text>
        <dbReference type="EC" id="3.2.1.n1"/>
    </reaction>
</comment>
<name>A0A1R1EAQ4_9BACL</name>
<dbReference type="SUPFAM" id="SSF51126">
    <property type="entry name" value="Pectin lyase-like"/>
    <property type="match status" value="1"/>
</dbReference>
<keyword evidence="8" id="KW-1185">Reference proteome</keyword>
<accession>A0A1R1EAQ4</accession>
<organism evidence="7 8">
    <name type="scientific">Paenibacillus rhizosphaerae</name>
    <dbReference type="NCBI Taxonomy" id="297318"/>
    <lineage>
        <taxon>Bacteria</taxon>
        <taxon>Bacillati</taxon>
        <taxon>Bacillota</taxon>
        <taxon>Bacilli</taxon>
        <taxon>Bacillales</taxon>
        <taxon>Paenibacillaceae</taxon>
        <taxon>Paenibacillus</taxon>
    </lineage>
</organism>
<evidence type="ECO:0000256" key="5">
    <source>
        <dbReference type="ARBA" id="ARBA00023295"/>
    </source>
</evidence>
<comment type="caution">
    <text evidence="7">The sequence shown here is derived from an EMBL/GenBank/DDBJ whole genome shotgun (WGS) entry which is preliminary data.</text>
</comment>
<proteinExistence type="predicted"/>
<dbReference type="STRING" id="297318.BK138_30445"/>
<evidence type="ECO:0000256" key="1">
    <source>
        <dbReference type="ARBA" id="ARBA00001255"/>
    </source>
</evidence>
<dbReference type="Proteomes" id="UP000187172">
    <property type="component" value="Unassembled WGS sequence"/>
</dbReference>
<evidence type="ECO:0000256" key="2">
    <source>
        <dbReference type="ARBA" id="ARBA00001271"/>
    </source>
</evidence>
<dbReference type="InterPro" id="IPR011050">
    <property type="entry name" value="Pectin_lyase_fold/virulence"/>
</dbReference>
<keyword evidence="3" id="KW-0677">Repeat</keyword>
<sequence>MIDSGNPGPALFKLISLADFGDAEGLQVNAGAAMRLALEAAGLHDGPVVLDVPFGTYHFYPEHAVKAAYHITNTASEEENPDVTKTVALLLKGLRRLTLEGNGSLFVIHGKQTMLLLDGCADIEIRNLRFDYAVPTVTEMTVERRGEHELDVCVHPDSHYELEDGRLTWVGEGWRFREGPVQHCDLVQNATWRVEDWPSRAERIEEIGSRRLRFHFGEEPVPHVSPGMTVQMRDGIRDQVGVLILECERIRLIGMGLHFMHGLGIVGQFSADLTFADLDVTPRPETGRTVAGFADFIHCSGCRGRVSITDGRFAGAHDDAINVHGTYLRIVGQPAPDQVRVRFMHPQTYGFRAFFPGDEIAFVDARSLTSYAFGRIAAVKMLDPRELLLTLEQPAPVSIGDHDVIENVTWTPEVVIERNHFARIPTRGILVSSPRKTVIEGNRFERMNMSAVLVASDANSWYESGAVADVRIAGNQFIDCGGEEHPVIRIAPENEPSVPDVPDVPVHRNIRIEDNRFRTAHAMLLSARSTEGLAFCRNDILLAVKAGSKDGLYSGGVFHRQYSDGLFKLERCSGVKMADNSVGFMVAPTDEKNEE</sequence>
<dbReference type="RefSeq" id="WP_076175569.1">
    <property type="nucleotide sequence ID" value="NZ_MRTP01000015.1"/>
</dbReference>
<evidence type="ECO:0000313" key="8">
    <source>
        <dbReference type="Proteomes" id="UP000187172"/>
    </source>
</evidence>
<dbReference type="Gene3D" id="2.160.20.10">
    <property type="entry name" value="Single-stranded right-handed beta-helix, Pectin lyase-like"/>
    <property type="match status" value="1"/>
</dbReference>
<comment type="catalytic activity">
    <reaction evidence="1">
        <text>Hydrolysis of terminal, non-reducing alpha-D-galactose residues in alpha-D-galactosides, including galactose oligosaccharides, galactomannans and galactolipids.</text>
        <dbReference type="EC" id="3.2.1.22"/>
    </reaction>
</comment>
<evidence type="ECO:0000256" key="4">
    <source>
        <dbReference type="ARBA" id="ARBA00022801"/>
    </source>
</evidence>
<gene>
    <name evidence="7" type="ORF">BK138_30445</name>
</gene>
<dbReference type="AlphaFoldDB" id="A0A1R1EAQ4"/>